<organism evidence="1 2">
    <name type="scientific">Desulfonema limicola</name>
    <dbReference type="NCBI Taxonomy" id="45656"/>
    <lineage>
        <taxon>Bacteria</taxon>
        <taxon>Pseudomonadati</taxon>
        <taxon>Thermodesulfobacteriota</taxon>
        <taxon>Desulfobacteria</taxon>
        <taxon>Desulfobacterales</taxon>
        <taxon>Desulfococcaceae</taxon>
        <taxon>Desulfonema</taxon>
    </lineage>
</organism>
<sequence>MITDRRLCIISFLILIFIWFLAGCQRFPDQSIVKNGKQYGVTHVNFKGEWWHYYERGLSFADGCFWKKAEADFRDAVRMRQKDEKRVRTFGRHWLEIPNQEPGYFPHRELGIVLYRQEKLSEALKELNISLKNIESSRAQLYIDRCRKALIKQEDADRNPPEISIISPNLTESPVFTNKSYIVIQGIVSDDTFVRNITVNSMDVRIDVSQKEIPFRMKIPLVPGKNNISITARDLIGKQTILILPVIADRIGPVISMEKILENDLISDTEVIIRGNIFDNSGVSEIIINNKKFRYRNRSEISVEKNIKFRLEEDDISITAIDSAGNTTFMKMALPDRYGKTYYNNLLTDNSNTGFTDIVISQRAKRKKSAFLASGKDITPPQIELDQFQNGQVPIITYISDLLIQGTVSDESEVRSLWFNREKIYFRGKNNKFSYVQGLKKGRNLITIRGFDAFGNEAKKEVRIIYKIPVVLKEKSRLRIKINDFDEKSLKAGWNQSFKHQFDTAMFKRKRFISILNNMDADCNLNGYIDRKYNYIEIFAYLYDSETKERLAAVNAHREGETPGEKLIISRDTIKELAEEIELKLAHEIPLTEGIVTETDGKNMITTDLGEETLIKKGMKLIVYEKNAKAVNHDFEQLGQGRINTVMKGKSFAIIQENSKQILQGHEVITR</sequence>
<accession>A0A975GJQ0</accession>
<dbReference type="SUPFAM" id="SSF48452">
    <property type="entry name" value="TPR-like"/>
    <property type="match status" value="1"/>
</dbReference>
<protein>
    <submittedName>
        <fullName evidence="1">Tetratricopeptide-like domain-containing protein</fullName>
    </submittedName>
</protein>
<dbReference type="Gene3D" id="2.60.40.10">
    <property type="entry name" value="Immunoglobulins"/>
    <property type="match status" value="2"/>
</dbReference>
<dbReference type="Proteomes" id="UP000663720">
    <property type="component" value="Chromosome"/>
</dbReference>
<dbReference type="RefSeq" id="WP_207689610.1">
    <property type="nucleotide sequence ID" value="NZ_CP061799.1"/>
</dbReference>
<dbReference type="AlphaFoldDB" id="A0A975GJQ0"/>
<dbReference type="InterPro" id="IPR011990">
    <property type="entry name" value="TPR-like_helical_dom_sf"/>
</dbReference>
<name>A0A975GJQ0_9BACT</name>
<dbReference type="PROSITE" id="PS51257">
    <property type="entry name" value="PROKAR_LIPOPROTEIN"/>
    <property type="match status" value="1"/>
</dbReference>
<dbReference type="EMBL" id="CP061799">
    <property type="protein sequence ID" value="QTA83819.1"/>
    <property type="molecule type" value="Genomic_DNA"/>
</dbReference>
<gene>
    <name evidence="1" type="ORF">dnl_62360</name>
</gene>
<evidence type="ECO:0000313" key="1">
    <source>
        <dbReference type="EMBL" id="QTA83819.1"/>
    </source>
</evidence>
<dbReference type="InterPro" id="IPR013783">
    <property type="entry name" value="Ig-like_fold"/>
</dbReference>
<dbReference type="KEGG" id="dli:dnl_62360"/>
<reference evidence="1" key="1">
    <citation type="journal article" date="2021" name="Microb. Physiol.">
        <title>Proteogenomic Insights into the Physiology of Marine, Sulfate-Reducing, Filamentous Desulfonema limicola and Desulfonema magnum.</title>
        <authorList>
            <person name="Schnaars V."/>
            <person name="Wohlbrand L."/>
            <person name="Scheve S."/>
            <person name="Hinrichs C."/>
            <person name="Reinhardt R."/>
            <person name="Rabus R."/>
        </authorList>
    </citation>
    <scope>NUCLEOTIDE SEQUENCE</scope>
    <source>
        <strain evidence="1">5ac10</strain>
    </source>
</reference>
<keyword evidence="2" id="KW-1185">Reference proteome</keyword>
<evidence type="ECO:0000313" key="2">
    <source>
        <dbReference type="Proteomes" id="UP000663720"/>
    </source>
</evidence>
<proteinExistence type="predicted"/>